<evidence type="ECO:0000313" key="3">
    <source>
        <dbReference type="Proteomes" id="UP000799778"/>
    </source>
</evidence>
<evidence type="ECO:0000313" key="2">
    <source>
        <dbReference type="EMBL" id="KAF2014337.1"/>
    </source>
</evidence>
<dbReference type="EMBL" id="ML978070">
    <property type="protein sequence ID" value="KAF2014337.1"/>
    <property type="molecule type" value="Genomic_DNA"/>
</dbReference>
<dbReference type="RefSeq" id="XP_033382676.1">
    <property type="nucleotide sequence ID" value="XM_033532086.1"/>
</dbReference>
<dbReference type="GeneID" id="54289483"/>
<dbReference type="Proteomes" id="UP000799778">
    <property type="component" value="Unassembled WGS sequence"/>
</dbReference>
<proteinExistence type="predicted"/>
<protein>
    <submittedName>
        <fullName evidence="2">Uncharacterized protein</fullName>
    </submittedName>
</protein>
<gene>
    <name evidence="2" type="ORF">BU24DRAFT_463135</name>
</gene>
<keyword evidence="1" id="KW-1133">Transmembrane helix</keyword>
<keyword evidence="3" id="KW-1185">Reference proteome</keyword>
<reference evidence="2" key="1">
    <citation type="journal article" date="2020" name="Stud. Mycol.">
        <title>101 Dothideomycetes genomes: a test case for predicting lifestyles and emergence of pathogens.</title>
        <authorList>
            <person name="Haridas S."/>
            <person name="Albert R."/>
            <person name="Binder M."/>
            <person name="Bloem J."/>
            <person name="Labutti K."/>
            <person name="Salamov A."/>
            <person name="Andreopoulos B."/>
            <person name="Baker S."/>
            <person name="Barry K."/>
            <person name="Bills G."/>
            <person name="Bluhm B."/>
            <person name="Cannon C."/>
            <person name="Castanera R."/>
            <person name="Culley D."/>
            <person name="Daum C."/>
            <person name="Ezra D."/>
            <person name="Gonzalez J."/>
            <person name="Henrissat B."/>
            <person name="Kuo A."/>
            <person name="Liang C."/>
            <person name="Lipzen A."/>
            <person name="Lutzoni F."/>
            <person name="Magnuson J."/>
            <person name="Mondo S."/>
            <person name="Nolan M."/>
            <person name="Ohm R."/>
            <person name="Pangilinan J."/>
            <person name="Park H.-J."/>
            <person name="Ramirez L."/>
            <person name="Alfaro M."/>
            <person name="Sun H."/>
            <person name="Tritt A."/>
            <person name="Yoshinaga Y."/>
            <person name="Zwiers L.-H."/>
            <person name="Turgeon B."/>
            <person name="Goodwin S."/>
            <person name="Spatafora J."/>
            <person name="Crous P."/>
            <person name="Grigoriev I."/>
        </authorList>
    </citation>
    <scope>NUCLEOTIDE SEQUENCE</scope>
    <source>
        <strain evidence="2">CBS 175.79</strain>
    </source>
</reference>
<evidence type="ECO:0000256" key="1">
    <source>
        <dbReference type="SAM" id="Phobius"/>
    </source>
</evidence>
<feature type="transmembrane region" description="Helical" evidence="1">
    <location>
        <begin position="15"/>
        <end position="39"/>
    </location>
</feature>
<keyword evidence="1" id="KW-0812">Transmembrane</keyword>
<name>A0A6A5XNB1_9PLEO</name>
<keyword evidence="1" id="KW-0472">Membrane</keyword>
<accession>A0A6A5XNB1</accession>
<sequence>MDSTINLSIPMMPGAFAYSSSAIYLIITGVLVHYLFLIFQVESPDDCSKEEEEVQEDYNEITSLQRKSMALAVQTT</sequence>
<dbReference type="AlphaFoldDB" id="A0A6A5XNB1"/>
<organism evidence="2 3">
    <name type="scientific">Aaosphaeria arxii CBS 175.79</name>
    <dbReference type="NCBI Taxonomy" id="1450172"/>
    <lineage>
        <taxon>Eukaryota</taxon>
        <taxon>Fungi</taxon>
        <taxon>Dikarya</taxon>
        <taxon>Ascomycota</taxon>
        <taxon>Pezizomycotina</taxon>
        <taxon>Dothideomycetes</taxon>
        <taxon>Pleosporomycetidae</taxon>
        <taxon>Pleosporales</taxon>
        <taxon>Pleosporales incertae sedis</taxon>
        <taxon>Aaosphaeria</taxon>
    </lineage>
</organism>